<proteinExistence type="inferred from homology"/>
<sequence length="474" mass="50002">MGQRVHAFTDDALGDLDATGVAEAIASGSISASDAVEAAIVRAEKLNPTLDALMRDDFARARRRAGESRTGAFAGVPAAFKDNIPVAGLPMTEGSAAFPRTPHQKNGAVAAQYLATGLIPIATTTMPEFGWTCSTESRIFTTRNPWDTDVSAGGSSGGSAALVASGVVPIAHGNDGGGSVRIPAAACGLVGLKPTRGRLRLGDAGKMPVRIVSDSVLARSVRDVARFYAEAEKTYKNRTLPAIGRIERPLERPLRIGLMLDSPVAPATDPQVRTVVETFAASLEALGHTVEPYAVNVPQFFADDFSRYWQFLAFMGSSQGEKLFGKGFDASKLEPLTVELARRGKASLPKAPLYFARLLASSAASRREFRRGPDVVLTPVLTAPTPELGFLGPDVDPSVHFDRLLDLVGFTPLANASGAPAISLPAGVDDRGLPVGAMLSATHGAERLLLELALQVEQAHPFERIQDAFPGAEQ</sequence>
<dbReference type="PROSITE" id="PS00571">
    <property type="entry name" value="AMIDASES"/>
    <property type="match status" value="1"/>
</dbReference>
<dbReference type="InterPro" id="IPR000120">
    <property type="entry name" value="Amidase"/>
</dbReference>
<dbReference type="InterPro" id="IPR023631">
    <property type="entry name" value="Amidase_dom"/>
</dbReference>
<dbReference type="RefSeq" id="WP_141927236.1">
    <property type="nucleotide sequence ID" value="NZ_BAABCI010000039.1"/>
</dbReference>
<reference evidence="3 4" key="1">
    <citation type="submission" date="2019-06" db="EMBL/GenBank/DDBJ databases">
        <title>Sequencing the genomes of 1000 actinobacteria strains.</title>
        <authorList>
            <person name="Klenk H.-P."/>
        </authorList>
    </citation>
    <scope>NUCLEOTIDE SEQUENCE [LARGE SCALE GENOMIC DNA]</scope>
    <source>
        <strain evidence="3 4">DSM 19828</strain>
    </source>
</reference>
<gene>
    <name evidence="3" type="ORF">FB459_0346</name>
</gene>
<evidence type="ECO:0000256" key="1">
    <source>
        <dbReference type="ARBA" id="ARBA00009199"/>
    </source>
</evidence>
<evidence type="ECO:0000259" key="2">
    <source>
        <dbReference type="Pfam" id="PF01425"/>
    </source>
</evidence>
<dbReference type="OrthoDB" id="5175573at2"/>
<dbReference type="NCBIfam" id="NF005899">
    <property type="entry name" value="PRK07869.1"/>
    <property type="match status" value="1"/>
</dbReference>
<comment type="similarity">
    <text evidence="1">Belongs to the amidase family.</text>
</comment>
<dbReference type="Proteomes" id="UP000320806">
    <property type="component" value="Unassembled WGS sequence"/>
</dbReference>
<dbReference type="PANTHER" id="PTHR11895">
    <property type="entry name" value="TRANSAMIDASE"/>
    <property type="match status" value="1"/>
</dbReference>
<dbReference type="InterPro" id="IPR036928">
    <property type="entry name" value="AS_sf"/>
</dbReference>
<dbReference type="InterPro" id="IPR020556">
    <property type="entry name" value="Amidase_CS"/>
</dbReference>
<keyword evidence="4" id="KW-1185">Reference proteome</keyword>
<evidence type="ECO:0000313" key="4">
    <source>
        <dbReference type="Proteomes" id="UP000320806"/>
    </source>
</evidence>
<dbReference type="Gene3D" id="3.90.1300.10">
    <property type="entry name" value="Amidase signature (AS) domain"/>
    <property type="match status" value="1"/>
</dbReference>
<evidence type="ECO:0000313" key="3">
    <source>
        <dbReference type="EMBL" id="TQJ12965.1"/>
    </source>
</evidence>
<dbReference type="SUPFAM" id="SSF75304">
    <property type="entry name" value="Amidase signature (AS) enzymes"/>
    <property type="match status" value="1"/>
</dbReference>
<dbReference type="GO" id="GO:0003824">
    <property type="term" value="F:catalytic activity"/>
    <property type="evidence" value="ECO:0007669"/>
    <property type="project" value="InterPro"/>
</dbReference>
<feature type="domain" description="Amidase" evidence="2">
    <location>
        <begin position="34"/>
        <end position="450"/>
    </location>
</feature>
<name>A0A542ECC6_9MICO</name>
<accession>A0A542ECC6</accession>
<dbReference type="PANTHER" id="PTHR11895:SF7">
    <property type="entry name" value="GLUTAMYL-TRNA(GLN) AMIDOTRANSFERASE SUBUNIT A, MITOCHONDRIAL"/>
    <property type="match status" value="1"/>
</dbReference>
<organism evidence="3 4">
    <name type="scientific">Yimella lutea</name>
    <dbReference type="NCBI Taxonomy" id="587872"/>
    <lineage>
        <taxon>Bacteria</taxon>
        <taxon>Bacillati</taxon>
        <taxon>Actinomycetota</taxon>
        <taxon>Actinomycetes</taxon>
        <taxon>Micrococcales</taxon>
        <taxon>Dermacoccaceae</taxon>
        <taxon>Yimella</taxon>
    </lineage>
</organism>
<dbReference type="EMBL" id="VFMO01000001">
    <property type="protein sequence ID" value="TQJ12965.1"/>
    <property type="molecule type" value="Genomic_DNA"/>
</dbReference>
<protein>
    <submittedName>
        <fullName evidence="3">Amidase</fullName>
    </submittedName>
</protein>
<dbReference type="AlphaFoldDB" id="A0A542ECC6"/>
<dbReference type="Pfam" id="PF01425">
    <property type="entry name" value="Amidase"/>
    <property type="match status" value="1"/>
</dbReference>
<comment type="caution">
    <text evidence="3">The sequence shown here is derived from an EMBL/GenBank/DDBJ whole genome shotgun (WGS) entry which is preliminary data.</text>
</comment>